<sequence>MPQILIIDDNAAVATALEVLFSLHDIDTRHASSPEQGLAMLAEQEFDLVLQDMNFTADTTSGEEGQALFRDIRQAYPDLPVILLTAWTHLDSAVELVKAGAADYLAKPWDDGRLLTTVNNLLELAETRRELARRRQRELAQRKSLNERYDLRGVVFADPASERVIALACQVARSDLPVLITGPNGAGKEKIAEIIQANSPNRKGPFVALNCGAIPAELIEAELFGAEAGAYTGANKAREGKFEAADGGTLFLDEIGNLSLTGQMKLLRVLETGRFERLGSNRERQVKVRVVSATNADLPTMIRDGSFREDLYYRLNTVELVLPPLGERREDILPLARFFLGQDNKPLSPQAAQALQRHTWPGNVRELRNVIQRAALLAQGPRIEVADLNLPRAPARPTAAHGAEEPDRERIIAALSHAGGVIAQAAAELGMSRQALYRRMDRHGIPRE</sequence>
<keyword evidence="5" id="KW-0804">Transcription</keyword>
<dbReference type="InterPro" id="IPR025943">
    <property type="entry name" value="Sigma_54_int_dom_ATP-bd_2"/>
</dbReference>
<evidence type="ECO:0000256" key="2">
    <source>
        <dbReference type="ARBA" id="ARBA00022840"/>
    </source>
</evidence>
<dbReference type="InterPro" id="IPR002078">
    <property type="entry name" value="Sigma_54_int"/>
</dbReference>
<evidence type="ECO:0000313" key="9">
    <source>
        <dbReference type="EMBL" id="MEA5667845.1"/>
    </source>
</evidence>
<accession>A0ABU5V6Z7</accession>
<dbReference type="Pfam" id="PF25601">
    <property type="entry name" value="AAA_lid_14"/>
    <property type="match status" value="1"/>
</dbReference>
<dbReference type="PRINTS" id="PR01590">
    <property type="entry name" value="HTHFIS"/>
</dbReference>
<gene>
    <name evidence="9" type="ORF">VA603_09910</name>
</gene>
<dbReference type="Gene3D" id="1.10.8.60">
    <property type="match status" value="1"/>
</dbReference>
<dbReference type="PROSITE" id="PS50045">
    <property type="entry name" value="SIGMA54_INTERACT_4"/>
    <property type="match status" value="1"/>
</dbReference>
<dbReference type="SMART" id="SM00382">
    <property type="entry name" value="AAA"/>
    <property type="match status" value="1"/>
</dbReference>
<dbReference type="CDD" id="cd00156">
    <property type="entry name" value="REC"/>
    <property type="match status" value="1"/>
</dbReference>
<feature type="domain" description="Response regulatory" evidence="8">
    <location>
        <begin position="3"/>
        <end position="122"/>
    </location>
</feature>
<evidence type="ECO:0000259" key="7">
    <source>
        <dbReference type="PROSITE" id="PS50045"/>
    </source>
</evidence>
<dbReference type="Proteomes" id="UP001301653">
    <property type="component" value="Unassembled WGS sequence"/>
</dbReference>
<reference evidence="9 10" key="1">
    <citation type="submission" date="2023-12" db="EMBL/GenBank/DDBJ databases">
        <title>Stenotrophomonas guangdongensis sp. nov., isolated from wilted pepper plants (Capsicum annuum).</title>
        <authorList>
            <person name="Qiu M."/>
            <person name="Li Y."/>
            <person name="Liu Q."/>
            <person name="Zhang X."/>
            <person name="Huang Y."/>
            <person name="Guo R."/>
            <person name="Hu M."/>
            <person name="Zhou J."/>
            <person name="Zhou X."/>
        </authorList>
    </citation>
    <scope>NUCLEOTIDE SEQUENCE [LARGE SCALE GENOMIC DNA]</scope>
    <source>
        <strain evidence="9 10">MH1</strain>
    </source>
</reference>
<dbReference type="CDD" id="cd00009">
    <property type="entry name" value="AAA"/>
    <property type="match status" value="1"/>
</dbReference>
<evidence type="ECO:0000256" key="5">
    <source>
        <dbReference type="ARBA" id="ARBA00023163"/>
    </source>
</evidence>
<dbReference type="Gene3D" id="1.10.10.60">
    <property type="entry name" value="Homeodomain-like"/>
    <property type="match status" value="1"/>
</dbReference>
<feature type="domain" description="Sigma-54 factor interaction" evidence="7">
    <location>
        <begin position="154"/>
        <end position="376"/>
    </location>
</feature>
<keyword evidence="3" id="KW-0805">Transcription regulation</keyword>
<dbReference type="InterPro" id="IPR002197">
    <property type="entry name" value="HTH_Fis"/>
</dbReference>
<dbReference type="Pfam" id="PF00158">
    <property type="entry name" value="Sigma54_activat"/>
    <property type="match status" value="1"/>
</dbReference>
<keyword evidence="1" id="KW-0547">Nucleotide-binding</keyword>
<evidence type="ECO:0000256" key="3">
    <source>
        <dbReference type="ARBA" id="ARBA00023015"/>
    </source>
</evidence>
<feature type="modified residue" description="4-aspartylphosphate" evidence="6">
    <location>
        <position position="52"/>
    </location>
</feature>
<name>A0ABU5V6Z7_9GAMM</name>
<protein>
    <submittedName>
        <fullName evidence="9">Sigma-54 dependent transcriptional regulator</fullName>
    </submittedName>
</protein>
<dbReference type="SUPFAM" id="SSF52172">
    <property type="entry name" value="CheY-like"/>
    <property type="match status" value="1"/>
</dbReference>
<dbReference type="InterPro" id="IPR001789">
    <property type="entry name" value="Sig_transdc_resp-reg_receiver"/>
</dbReference>
<evidence type="ECO:0000256" key="1">
    <source>
        <dbReference type="ARBA" id="ARBA00022741"/>
    </source>
</evidence>
<dbReference type="InterPro" id="IPR009057">
    <property type="entry name" value="Homeodomain-like_sf"/>
</dbReference>
<organism evidence="9 10">
    <name type="scientific">Stenotrophomonas capsici</name>
    <dbReference type="NCBI Taxonomy" id="3110230"/>
    <lineage>
        <taxon>Bacteria</taxon>
        <taxon>Pseudomonadati</taxon>
        <taxon>Pseudomonadota</taxon>
        <taxon>Gammaproteobacteria</taxon>
        <taxon>Lysobacterales</taxon>
        <taxon>Lysobacteraceae</taxon>
        <taxon>Stenotrophomonas</taxon>
    </lineage>
</organism>
<dbReference type="PANTHER" id="PTHR32071:SF86">
    <property type="entry name" value="TWO COMPONENT SIGNAL TRANSDUCTION SYSTEM SIGMA54-DEPENDENT RESPONSE REGULATOR FIS FAMILY"/>
    <property type="match status" value="1"/>
</dbReference>
<dbReference type="InterPro" id="IPR011006">
    <property type="entry name" value="CheY-like_superfamily"/>
</dbReference>
<dbReference type="SUPFAM" id="SSF52540">
    <property type="entry name" value="P-loop containing nucleoside triphosphate hydrolases"/>
    <property type="match status" value="1"/>
</dbReference>
<keyword evidence="4" id="KW-0238">DNA-binding</keyword>
<dbReference type="InterPro" id="IPR027417">
    <property type="entry name" value="P-loop_NTPase"/>
</dbReference>
<dbReference type="PROSITE" id="PS00676">
    <property type="entry name" value="SIGMA54_INTERACT_2"/>
    <property type="match status" value="1"/>
</dbReference>
<evidence type="ECO:0000256" key="6">
    <source>
        <dbReference type="PROSITE-ProRule" id="PRU00169"/>
    </source>
</evidence>
<dbReference type="Gene3D" id="3.40.50.2300">
    <property type="match status" value="1"/>
</dbReference>
<comment type="caution">
    <text evidence="9">The sequence shown here is derived from an EMBL/GenBank/DDBJ whole genome shotgun (WGS) entry which is preliminary data.</text>
</comment>
<dbReference type="InterPro" id="IPR058031">
    <property type="entry name" value="AAA_lid_NorR"/>
</dbReference>
<keyword evidence="2" id="KW-0067">ATP-binding</keyword>
<proteinExistence type="predicted"/>
<dbReference type="RefSeq" id="WP_323438704.1">
    <property type="nucleotide sequence ID" value="NZ_JAYFUH010000128.1"/>
</dbReference>
<dbReference type="SUPFAM" id="SSF46689">
    <property type="entry name" value="Homeodomain-like"/>
    <property type="match status" value="1"/>
</dbReference>
<dbReference type="EMBL" id="JAYFUH010000128">
    <property type="protein sequence ID" value="MEA5667845.1"/>
    <property type="molecule type" value="Genomic_DNA"/>
</dbReference>
<dbReference type="Gene3D" id="3.40.50.300">
    <property type="entry name" value="P-loop containing nucleotide triphosphate hydrolases"/>
    <property type="match status" value="1"/>
</dbReference>
<evidence type="ECO:0000313" key="10">
    <source>
        <dbReference type="Proteomes" id="UP001301653"/>
    </source>
</evidence>
<dbReference type="SMART" id="SM00448">
    <property type="entry name" value="REC"/>
    <property type="match status" value="1"/>
</dbReference>
<keyword evidence="10" id="KW-1185">Reference proteome</keyword>
<dbReference type="PANTHER" id="PTHR32071">
    <property type="entry name" value="TRANSCRIPTIONAL REGULATORY PROTEIN"/>
    <property type="match status" value="1"/>
</dbReference>
<dbReference type="InterPro" id="IPR003593">
    <property type="entry name" value="AAA+_ATPase"/>
</dbReference>
<dbReference type="PROSITE" id="PS00688">
    <property type="entry name" value="SIGMA54_INTERACT_3"/>
    <property type="match status" value="1"/>
</dbReference>
<dbReference type="PROSITE" id="PS50110">
    <property type="entry name" value="RESPONSE_REGULATORY"/>
    <property type="match status" value="1"/>
</dbReference>
<evidence type="ECO:0000259" key="8">
    <source>
        <dbReference type="PROSITE" id="PS50110"/>
    </source>
</evidence>
<dbReference type="InterPro" id="IPR025944">
    <property type="entry name" value="Sigma_54_int_dom_CS"/>
</dbReference>
<keyword evidence="6" id="KW-0597">Phosphoprotein</keyword>
<dbReference type="Pfam" id="PF02954">
    <property type="entry name" value="HTH_8"/>
    <property type="match status" value="1"/>
</dbReference>
<evidence type="ECO:0000256" key="4">
    <source>
        <dbReference type="ARBA" id="ARBA00023125"/>
    </source>
</evidence>
<dbReference type="Pfam" id="PF00072">
    <property type="entry name" value="Response_reg"/>
    <property type="match status" value="1"/>
</dbReference>